<dbReference type="AlphaFoldDB" id="C0BC37"/>
<comment type="caution">
    <text evidence="1">The sequence shown here is derived from an EMBL/GenBank/DDBJ whole genome shotgun (WGS) entry which is preliminary data.</text>
</comment>
<dbReference type="EMBL" id="ABVR01000042">
    <property type="protein sequence ID" value="EEG88638.1"/>
    <property type="molecule type" value="Genomic_DNA"/>
</dbReference>
<proteinExistence type="predicted"/>
<accession>C0BC37</accession>
<evidence type="ECO:0000313" key="2">
    <source>
        <dbReference type="Proteomes" id="UP000003793"/>
    </source>
</evidence>
<dbReference type="HOGENOM" id="CLU_2552429_0_0_9"/>
<reference evidence="1 2" key="1">
    <citation type="submission" date="2009-02" db="EMBL/GenBank/DDBJ databases">
        <authorList>
            <person name="Fulton L."/>
            <person name="Clifton S."/>
            <person name="Fulton B."/>
            <person name="Xu J."/>
            <person name="Minx P."/>
            <person name="Pepin K.H."/>
            <person name="Johnson M."/>
            <person name="Bhonagiri V."/>
            <person name="Nash W.E."/>
            <person name="Mardis E.R."/>
            <person name="Wilson R.K."/>
        </authorList>
    </citation>
    <scope>NUCLEOTIDE SEQUENCE [LARGE SCALE GENOMIC DNA]</scope>
    <source>
        <strain evidence="1 2">ATCC 27758</strain>
    </source>
</reference>
<sequence length="82" mass="9517">MFDPVCFGIFSRFAIFNHFSAETVRITVFLNDFLCAQLTVDLRYSLISHFNRSINIRNMLLEIFIIQQVIFGKIVEGAGCFF</sequence>
<dbReference type="Proteomes" id="UP000003793">
    <property type="component" value="Unassembled WGS sequence"/>
</dbReference>
<organism evidence="1 2">
    <name type="scientific">Coprococcus comes ATCC 27758</name>
    <dbReference type="NCBI Taxonomy" id="470146"/>
    <lineage>
        <taxon>Bacteria</taxon>
        <taxon>Bacillati</taxon>
        <taxon>Bacillota</taxon>
        <taxon>Clostridia</taxon>
        <taxon>Lachnospirales</taxon>
        <taxon>Lachnospiraceae</taxon>
        <taxon>Coprococcus</taxon>
    </lineage>
</organism>
<reference evidence="1 2" key="2">
    <citation type="submission" date="2009-03" db="EMBL/GenBank/DDBJ databases">
        <title>Draft genome sequence of Coprococcus comes (ATCC 27758).</title>
        <authorList>
            <person name="Sudarsanam P."/>
            <person name="Ley R."/>
            <person name="Guruge J."/>
            <person name="Turnbaugh P.J."/>
            <person name="Mahowald M."/>
            <person name="Liep D."/>
            <person name="Gordon J."/>
        </authorList>
    </citation>
    <scope>NUCLEOTIDE SEQUENCE [LARGE SCALE GENOMIC DNA]</scope>
    <source>
        <strain evidence="1 2">ATCC 27758</strain>
    </source>
</reference>
<evidence type="ECO:0000313" key="1">
    <source>
        <dbReference type="EMBL" id="EEG88638.1"/>
    </source>
</evidence>
<protein>
    <submittedName>
        <fullName evidence="1">Uncharacterized protein</fullName>
    </submittedName>
</protein>
<name>C0BC37_9FIRM</name>
<gene>
    <name evidence="1" type="ORF">COPCOM_02728</name>
</gene>